<proteinExistence type="inferred from homology"/>
<dbReference type="GO" id="GO:0006281">
    <property type="term" value="P:DNA repair"/>
    <property type="evidence" value="ECO:0007669"/>
    <property type="project" value="TreeGrafter"/>
</dbReference>
<dbReference type="FunFam" id="1.10.8.60:FF:000028">
    <property type="entry name" value="Replication factor C subunit 5"/>
    <property type="match status" value="1"/>
</dbReference>
<dbReference type="InParanoid" id="A0A132B999"/>
<dbReference type="SUPFAM" id="SSF52540">
    <property type="entry name" value="P-loop containing nucleoside triphosphate hydrolases"/>
    <property type="match status" value="1"/>
</dbReference>
<dbReference type="InterPro" id="IPR003593">
    <property type="entry name" value="AAA+_ATPase"/>
</dbReference>
<dbReference type="Pfam" id="PF00004">
    <property type="entry name" value="AAA"/>
    <property type="match status" value="1"/>
</dbReference>
<dbReference type="GO" id="GO:0031391">
    <property type="term" value="C:Elg1 RFC-like complex"/>
    <property type="evidence" value="ECO:0007669"/>
    <property type="project" value="EnsemblFungi"/>
</dbReference>
<evidence type="ECO:0000256" key="5">
    <source>
        <dbReference type="ARBA" id="ARBA00022840"/>
    </source>
</evidence>
<dbReference type="CDD" id="cd00009">
    <property type="entry name" value="AAA"/>
    <property type="match status" value="1"/>
</dbReference>
<dbReference type="Pfam" id="PF08542">
    <property type="entry name" value="Rep_fac_C"/>
    <property type="match status" value="1"/>
</dbReference>
<dbReference type="GO" id="GO:0031389">
    <property type="term" value="C:Rad17 RFC-like complex"/>
    <property type="evidence" value="ECO:0007669"/>
    <property type="project" value="EnsemblFungi"/>
</dbReference>
<evidence type="ECO:0000256" key="8">
    <source>
        <dbReference type="SAM" id="MobiDB-lite"/>
    </source>
</evidence>
<feature type="compositionally biased region" description="Polar residues" evidence="8">
    <location>
        <begin position="19"/>
        <end position="28"/>
    </location>
</feature>
<dbReference type="Gene3D" id="3.40.50.300">
    <property type="entry name" value="P-loop containing nucleotide triphosphate hydrolases"/>
    <property type="match status" value="1"/>
</dbReference>
<evidence type="ECO:0000313" key="11">
    <source>
        <dbReference type="Proteomes" id="UP000070700"/>
    </source>
</evidence>
<comment type="subcellular location">
    <subcellularLocation>
        <location evidence="1">Nucleus</location>
    </subcellularLocation>
</comment>
<keyword evidence="5" id="KW-0067">ATP-binding</keyword>
<dbReference type="Gene3D" id="1.20.272.10">
    <property type="match status" value="1"/>
</dbReference>
<dbReference type="InterPro" id="IPR013748">
    <property type="entry name" value="Rep_factorC_C"/>
</dbReference>
<dbReference type="InterPro" id="IPR050238">
    <property type="entry name" value="DNA_Rep/Repair_Clamp_Loader"/>
</dbReference>
<dbReference type="AlphaFoldDB" id="A0A132B999"/>
<accession>A0A132B999</accession>
<sequence>MSDYEDDMDVDAPVGRDTITFSSDNTNSKGKRSAANLPVEAEDTLPWVEKYRPDTLEDVSGHQDILATINKFVDTNRLPHLLLYGPPGTGKTSTILALARRIYGAKNVRQMVLELNASDDRGIDVVREQIKTFASTKQIFTMNPTSNSSTSIAAYKLIILDEADAMTSTAQMALRRIMEKYTANTRFCIIANYTHKLSPALLSRCTRFRFSPLKEVDIRVLVDKVIDEENVQITSDATDALVKLSKGDMRRALNVLQACHASSTPLHLKGTPKIAEKDIKRDLITETTIYECIASPHPEDITKIADTLMHTTDVTSCLQTINSLKSTQGLALADIITALSEQLTAMRVPAPVMITWLDGLAEVEYRLSGGGGEAIQTGAVVGVVRNGAELFETLK</sequence>
<protein>
    <recommendedName>
        <fullName evidence="7">Replication factor C subunit 3</fullName>
    </recommendedName>
</protein>
<dbReference type="GO" id="GO:0003689">
    <property type="term" value="F:DNA clamp loader activity"/>
    <property type="evidence" value="ECO:0007669"/>
    <property type="project" value="EnsemblFungi"/>
</dbReference>
<evidence type="ECO:0000259" key="9">
    <source>
        <dbReference type="SMART" id="SM00382"/>
    </source>
</evidence>
<dbReference type="Gene3D" id="1.10.8.60">
    <property type="match status" value="1"/>
</dbReference>
<dbReference type="EMBL" id="KQ947433">
    <property type="protein sequence ID" value="KUJ08982.1"/>
    <property type="molecule type" value="Genomic_DNA"/>
</dbReference>
<dbReference type="KEGG" id="psco:LY89DRAFT_788408"/>
<dbReference type="SUPFAM" id="SSF48019">
    <property type="entry name" value="post-AAA+ oligomerization domain-like"/>
    <property type="match status" value="1"/>
</dbReference>
<feature type="region of interest" description="Disordered" evidence="8">
    <location>
        <begin position="1"/>
        <end position="35"/>
    </location>
</feature>
<dbReference type="FunFam" id="3.40.50.300:FF:000129">
    <property type="entry name" value="Replication factor C subunit 5"/>
    <property type="match status" value="1"/>
</dbReference>
<evidence type="ECO:0000256" key="3">
    <source>
        <dbReference type="ARBA" id="ARBA00022705"/>
    </source>
</evidence>
<keyword evidence="11" id="KW-1185">Reference proteome</keyword>
<dbReference type="Proteomes" id="UP000070700">
    <property type="component" value="Unassembled WGS sequence"/>
</dbReference>
<feature type="compositionally biased region" description="Acidic residues" evidence="8">
    <location>
        <begin position="1"/>
        <end position="10"/>
    </location>
</feature>
<dbReference type="GO" id="GO:0003677">
    <property type="term" value="F:DNA binding"/>
    <property type="evidence" value="ECO:0007669"/>
    <property type="project" value="InterPro"/>
</dbReference>
<dbReference type="GO" id="GO:0031390">
    <property type="term" value="C:Ctf18 RFC-like complex"/>
    <property type="evidence" value="ECO:0007669"/>
    <property type="project" value="EnsemblFungi"/>
</dbReference>
<keyword evidence="6" id="KW-0539">Nucleus</keyword>
<evidence type="ECO:0000256" key="4">
    <source>
        <dbReference type="ARBA" id="ARBA00022741"/>
    </source>
</evidence>
<evidence type="ECO:0000256" key="2">
    <source>
        <dbReference type="ARBA" id="ARBA00005378"/>
    </source>
</evidence>
<dbReference type="PANTHER" id="PTHR11669:SF9">
    <property type="entry name" value="REPLICATION FACTOR C SUBUNIT 5"/>
    <property type="match status" value="1"/>
</dbReference>
<dbReference type="SMART" id="SM00382">
    <property type="entry name" value="AAA"/>
    <property type="match status" value="1"/>
</dbReference>
<feature type="domain" description="AAA+ ATPase" evidence="9">
    <location>
        <begin position="77"/>
        <end position="216"/>
    </location>
</feature>
<dbReference type="FunCoup" id="A0A132B999">
    <property type="interactions" value="819"/>
</dbReference>
<evidence type="ECO:0000313" key="10">
    <source>
        <dbReference type="EMBL" id="KUJ08982.1"/>
    </source>
</evidence>
<dbReference type="InterPro" id="IPR003959">
    <property type="entry name" value="ATPase_AAA_core"/>
</dbReference>
<dbReference type="NCBIfam" id="NF001679">
    <property type="entry name" value="PRK00440.1"/>
    <property type="match status" value="1"/>
</dbReference>
<dbReference type="FunFam" id="1.20.272.10:FF:000004">
    <property type="entry name" value="Replication factor C subunit 5"/>
    <property type="match status" value="1"/>
</dbReference>
<dbReference type="GO" id="GO:0005829">
    <property type="term" value="C:cytosol"/>
    <property type="evidence" value="ECO:0007669"/>
    <property type="project" value="EnsemblFungi"/>
</dbReference>
<keyword evidence="3" id="KW-0235">DNA replication</keyword>
<evidence type="ECO:0000256" key="6">
    <source>
        <dbReference type="ARBA" id="ARBA00023242"/>
    </source>
</evidence>
<comment type="similarity">
    <text evidence="2">Belongs to the activator 1 small subunits family.</text>
</comment>
<name>A0A132B999_MOLSC</name>
<dbReference type="GO" id="GO:0005663">
    <property type="term" value="C:DNA replication factor C complex"/>
    <property type="evidence" value="ECO:0007669"/>
    <property type="project" value="EnsemblFungi"/>
</dbReference>
<dbReference type="InterPro" id="IPR027417">
    <property type="entry name" value="P-loop_NTPase"/>
</dbReference>
<dbReference type="PANTHER" id="PTHR11669">
    <property type="entry name" value="REPLICATION FACTOR C / DNA POLYMERASE III GAMMA-TAU SUBUNIT"/>
    <property type="match status" value="1"/>
</dbReference>
<dbReference type="GeneID" id="28832890"/>
<organism evidence="10 11">
    <name type="scientific">Mollisia scopiformis</name>
    <name type="common">Conifer needle endophyte fungus</name>
    <name type="synonym">Phialocephala scopiformis</name>
    <dbReference type="NCBI Taxonomy" id="149040"/>
    <lineage>
        <taxon>Eukaryota</taxon>
        <taxon>Fungi</taxon>
        <taxon>Dikarya</taxon>
        <taxon>Ascomycota</taxon>
        <taxon>Pezizomycotina</taxon>
        <taxon>Leotiomycetes</taxon>
        <taxon>Helotiales</taxon>
        <taxon>Mollisiaceae</taxon>
        <taxon>Mollisia</taxon>
    </lineage>
</organism>
<dbReference type="CDD" id="cd18140">
    <property type="entry name" value="HLD_clamp_RFC"/>
    <property type="match status" value="1"/>
</dbReference>
<reference evidence="10 11" key="1">
    <citation type="submission" date="2015-10" db="EMBL/GenBank/DDBJ databases">
        <title>Full genome of DAOMC 229536 Phialocephala scopiformis, a fungal endophyte of spruce producing the potent anti-insectan compound rugulosin.</title>
        <authorList>
            <consortium name="DOE Joint Genome Institute"/>
            <person name="Walker A.K."/>
            <person name="Frasz S.L."/>
            <person name="Seifert K.A."/>
            <person name="Miller J.D."/>
            <person name="Mondo S.J."/>
            <person name="Labutti K."/>
            <person name="Lipzen A."/>
            <person name="Dockter R."/>
            <person name="Kennedy M."/>
            <person name="Grigoriev I.V."/>
            <person name="Spatafora J.W."/>
        </authorList>
    </citation>
    <scope>NUCLEOTIDE SEQUENCE [LARGE SCALE GENOMIC DNA]</scope>
    <source>
        <strain evidence="10 11">CBS 120377</strain>
    </source>
</reference>
<evidence type="ECO:0000256" key="7">
    <source>
        <dbReference type="ARBA" id="ARBA00070184"/>
    </source>
</evidence>
<dbReference type="STRING" id="149040.A0A132B999"/>
<gene>
    <name evidence="10" type="ORF">LY89DRAFT_788408</name>
</gene>
<dbReference type="GO" id="GO:0006272">
    <property type="term" value="P:leading strand elongation"/>
    <property type="evidence" value="ECO:0007669"/>
    <property type="project" value="EnsemblFungi"/>
</dbReference>
<evidence type="ECO:0000256" key="1">
    <source>
        <dbReference type="ARBA" id="ARBA00004123"/>
    </source>
</evidence>
<dbReference type="GO" id="GO:0005524">
    <property type="term" value="F:ATP binding"/>
    <property type="evidence" value="ECO:0007669"/>
    <property type="project" value="UniProtKB-KW"/>
</dbReference>
<keyword evidence="10" id="KW-0378">Hydrolase</keyword>
<dbReference type="InterPro" id="IPR008921">
    <property type="entry name" value="DNA_pol3_clamp-load_cplx_C"/>
</dbReference>
<dbReference type="GO" id="GO:0016887">
    <property type="term" value="F:ATP hydrolysis activity"/>
    <property type="evidence" value="ECO:0007669"/>
    <property type="project" value="EnsemblFungi"/>
</dbReference>
<dbReference type="RefSeq" id="XP_018063337.1">
    <property type="nucleotide sequence ID" value="XM_018223164.1"/>
</dbReference>
<dbReference type="OrthoDB" id="4199794at2759"/>
<dbReference type="Pfam" id="PF21960">
    <property type="entry name" value="RCF1-5-like_lid"/>
    <property type="match status" value="1"/>
</dbReference>
<keyword evidence="4" id="KW-0547">Nucleotide-binding</keyword>
<dbReference type="InterPro" id="IPR047854">
    <property type="entry name" value="RFC_lid"/>
</dbReference>